<evidence type="ECO:0000256" key="8">
    <source>
        <dbReference type="ARBA" id="ARBA00050061"/>
    </source>
</evidence>
<evidence type="ECO:0000256" key="2">
    <source>
        <dbReference type="ARBA" id="ARBA00022438"/>
    </source>
</evidence>
<comment type="similarity">
    <text evidence="1">Belongs to the peptidase M17 family.</text>
</comment>
<sequence>MSLNRWTQASAMDHVRADVWIVEAQEWKHLNPSSTVKLPDAAPTVVFGTKPGAAIVTPLGSTRRKTQKNFRQAAQLAVQLKPERIGVQMGPLTSDMLRAALWGIGQGLYRFRQEDAEVQPEVTVVSNEALTVEFAILQHQDFVRDWVNCPSNLKPPVRLAKMMQDRSPDTIEWSLFDQKALVDMGAGGVVGVGQGSHRPPVMLIGKYAGKPGDPWIALVGKGIVFDSGGISIKPGEGMGRMKGDMGGAAAVAGALRAIADLKVPANVMAVLPLAENLPGGGAYRPGDILTMMDGTQVEIVSTDAEGRLVLADAVTWARQNGAAVVIDMATLTGANVVALGGIRSALVTNHQPLASLVAGAAERAAEPAWQLPHDEDYADFNQTSAADIKNSGGRPAGTITAGLFIGHFAGDTPWVHLDIAGLSFEAEGSAIGAGATGYGVALLVETVEAWSHSSKAF</sequence>
<dbReference type="InterPro" id="IPR000819">
    <property type="entry name" value="Peptidase_M17_C"/>
</dbReference>
<dbReference type="InterPro" id="IPR011356">
    <property type="entry name" value="Leucine_aapep/pepB"/>
</dbReference>
<reference evidence="10 11" key="1">
    <citation type="journal article" date="2014" name="BMC Genomics">
        <title>Comparison of environmental and isolate Sulfobacillus genomes reveals diverse carbon, sulfur, nitrogen, and hydrogen metabolisms.</title>
        <authorList>
            <person name="Justice N.B."/>
            <person name="Norman A."/>
            <person name="Brown C.T."/>
            <person name="Singh A."/>
            <person name="Thomas B.C."/>
            <person name="Banfield J.F."/>
        </authorList>
    </citation>
    <scope>NUCLEOTIDE SEQUENCE [LARGE SCALE GENOMIC DNA]</scope>
    <source>
        <strain evidence="10">AMDSBA3</strain>
    </source>
</reference>
<evidence type="ECO:0000256" key="3">
    <source>
        <dbReference type="ARBA" id="ARBA00022670"/>
    </source>
</evidence>
<evidence type="ECO:0000259" key="9">
    <source>
        <dbReference type="PROSITE" id="PS00631"/>
    </source>
</evidence>
<evidence type="ECO:0000256" key="1">
    <source>
        <dbReference type="ARBA" id="ARBA00009528"/>
    </source>
</evidence>
<dbReference type="PANTHER" id="PTHR11963">
    <property type="entry name" value="LEUCINE AMINOPEPTIDASE-RELATED"/>
    <property type="match status" value="1"/>
</dbReference>
<feature type="domain" description="Cytosol aminopeptidase" evidence="9">
    <location>
        <begin position="301"/>
        <end position="308"/>
    </location>
</feature>
<dbReference type="GO" id="GO:0070006">
    <property type="term" value="F:metalloaminopeptidase activity"/>
    <property type="evidence" value="ECO:0007669"/>
    <property type="project" value="InterPro"/>
</dbReference>
<dbReference type="GO" id="GO:0005737">
    <property type="term" value="C:cytoplasm"/>
    <property type="evidence" value="ECO:0007669"/>
    <property type="project" value="InterPro"/>
</dbReference>
<dbReference type="CDD" id="cd00433">
    <property type="entry name" value="Peptidase_M17"/>
    <property type="match status" value="1"/>
</dbReference>
<name>A0A2T2WIS4_9FIRM</name>
<dbReference type="GO" id="GO:0030145">
    <property type="term" value="F:manganese ion binding"/>
    <property type="evidence" value="ECO:0007669"/>
    <property type="project" value="InterPro"/>
</dbReference>
<dbReference type="PANTHER" id="PTHR11963:SF23">
    <property type="entry name" value="CYTOSOL AMINOPEPTIDASE"/>
    <property type="match status" value="1"/>
</dbReference>
<keyword evidence="3" id="KW-0645">Protease</keyword>
<organism evidence="10 11">
    <name type="scientific">Sulfobacillus acidophilus</name>
    <dbReference type="NCBI Taxonomy" id="53633"/>
    <lineage>
        <taxon>Bacteria</taxon>
        <taxon>Bacillati</taxon>
        <taxon>Bacillota</taxon>
        <taxon>Clostridia</taxon>
        <taxon>Eubacteriales</taxon>
        <taxon>Clostridiales Family XVII. Incertae Sedis</taxon>
        <taxon>Sulfobacillus</taxon>
    </lineage>
</organism>
<evidence type="ECO:0000313" key="10">
    <source>
        <dbReference type="EMBL" id="PSR22138.1"/>
    </source>
</evidence>
<comment type="caution">
    <text evidence="10">The sequence shown here is derived from an EMBL/GenBank/DDBJ whole genome shotgun (WGS) entry which is preliminary data.</text>
</comment>
<dbReference type="EMBL" id="PXYV01000021">
    <property type="protein sequence ID" value="PSR22138.1"/>
    <property type="molecule type" value="Genomic_DNA"/>
</dbReference>
<dbReference type="GO" id="GO:0006508">
    <property type="term" value="P:proteolysis"/>
    <property type="evidence" value="ECO:0007669"/>
    <property type="project" value="UniProtKB-KW"/>
</dbReference>
<dbReference type="PRINTS" id="PR00481">
    <property type="entry name" value="LAMNOPPTDASE"/>
</dbReference>
<protein>
    <recommendedName>
        <fullName evidence="7">Probable cytosol aminopeptidase</fullName>
    </recommendedName>
    <alternativeName>
        <fullName evidence="8">Leucine aminopeptidase</fullName>
    </alternativeName>
    <alternativeName>
        <fullName evidence="5">Leucyl aminopeptidase</fullName>
    </alternativeName>
</protein>
<keyword evidence="2 10" id="KW-0031">Aminopeptidase</keyword>
<keyword evidence="4" id="KW-0378">Hydrolase</keyword>
<evidence type="ECO:0000256" key="6">
    <source>
        <dbReference type="ARBA" id="ARBA00049972"/>
    </source>
</evidence>
<evidence type="ECO:0000256" key="5">
    <source>
        <dbReference type="ARBA" id="ARBA00033172"/>
    </source>
</evidence>
<dbReference type="SUPFAM" id="SSF53187">
    <property type="entry name" value="Zn-dependent exopeptidases"/>
    <property type="match status" value="1"/>
</dbReference>
<accession>A0A2T2WIS4</accession>
<comment type="function">
    <text evidence="6">Presumably involved in the processing and regular turnover of intracellular proteins. Catalyzes the removal of unsubstituted N-terminal amino acids from various peptides.</text>
</comment>
<gene>
    <name evidence="10" type="ORF">C7B45_07885</name>
</gene>
<dbReference type="Gene3D" id="3.40.630.10">
    <property type="entry name" value="Zn peptidases"/>
    <property type="match status" value="1"/>
</dbReference>
<dbReference type="Pfam" id="PF00883">
    <property type="entry name" value="Peptidase_M17"/>
    <property type="match status" value="1"/>
</dbReference>
<dbReference type="Proteomes" id="UP000241848">
    <property type="component" value="Unassembled WGS sequence"/>
</dbReference>
<evidence type="ECO:0000256" key="7">
    <source>
        <dbReference type="ARBA" id="ARBA00050021"/>
    </source>
</evidence>
<dbReference type="PROSITE" id="PS00631">
    <property type="entry name" value="CYTOSOL_AP"/>
    <property type="match status" value="1"/>
</dbReference>
<evidence type="ECO:0000313" key="11">
    <source>
        <dbReference type="Proteomes" id="UP000241848"/>
    </source>
</evidence>
<proteinExistence type="inferred from homology"/>
<evidence type="ECO:0000256" key="4">
    <source>
        <dbReference type="ARBA" id="ARBA00022801"/>
    </source>
</evidence>
<dbReference type="AlphaFoldDB" id="A0A2T2WIS4"/>